<feature type="region of interest" description="Disordered" evidence="1">
    <location>
        <begin position="685"/>
        <end position="725"/>
    </location>
</feature>
<feature type="compositionally biased region" description="Basic and acidic residues" evidence="1">
    <location>
        <begin position="1107"/>
        <end position="1117"/>
    </location>
</feature>
<organism evidence="2 3">
    <name type="scientific">Leishmania martiniquensis</name>
    <dbReference type="NCBI Taxonomy" id="1580590"/>
    <lineage>
        <taxon>Eukaryota</taxon>
        <taxon>Discoba</taxon>
        <taxon>Euglenozoa</taxon>
        <taxon>Kinetoplastea</taxon>
        <taxon>Metakinetoplastina</taxon>
        <taxon>Trypanosomatida</taxon>
        <taxon>Trypanosomatidae</taxon>
        <taxon>Leishmaniinae</taxon>
        <taxon>Leishmania</taxon>
    </lineage>
</organism>
<feature type="compositionally biased region" description="Low complexity" evidence="1">
    <location>
        <begin position="784"/>
        <end position="800"/>
    </location>
</feature>
<dbReference type="KEGG" id="lmat:92513567"/>
<feature type="compositionally biased region" description="Basic and acidic residues" evidence="1">
    <location>
        <begin position="93"/>
        <end position="104"/>
    </location>
</feature>
<comment type="caution">
    <text evidence="2">The sequence shown here is derived from an EMBL/GenBank/DDBJ whole genome shotgun (WGS) entry which is preliminary data.</text>
</comment>
<evidence type="ECO:0000313" key="3">
    <source>
        <dbReference type="Proteomes" id="UP000673552"/>
    </source>
</evidence>
<sequence length="1311" mass="138511">MSVTDPYSLSPPDGAAEMTLFQILFPTQGADAARVAMREVVPVKTRSDSLPERVAGVLAVPSSSASERIRAWETAPGTPTARLLSDPESSESECCHDPSCRHTADAPSLSREYAAEGSRVQHPGAAAQDHSTCADGDTSRVPFAKRVREVERRFREQMEVHRGLAAASRQLDVLEHSVHMFQAERRTRAFARTLAERQDAIWARVWPASSFPTVENAAAIGHRQAGASAPVVPIPATRGGETPAVKPAVRPGDSSATPSTSSAPSPWPQGSPTGALLKDIITAYSKSRELRGTSSGSSSSAAVAPPPPPLSKPRKGAPLPPARVSQRTATGLQIVRPEEAPKPYTLIRYVKARSEQVSATHSTADRQGSLASPTGASAATTAVSADFPEAIRAVEDYSRELSTVEEEDHQAHQEGAGEVSDESSGSVTDAAASIDDTYDTNTFDSHVSYESAAGSSVSSSESSIASPSIPTEDATSPPLTYTTVSEDAESAAVGCRSRDSLRFEGKRSGAPVAEDPRAAPFAEVLHAFFDACRCVSAASAQLLQSPYIREKSHTARQRRKHASLPATKCAASSALTSEKDASEAGEETRDFVSSLGAHAATGAGVSHAAWCEDLYRQLRNVRRLQRFRGHLLRHLKRVDVQEQTRRKATRLLREAQILAKARRKLLSGAIVPDDPSLEGMLRDMEGVSKGGREERRLRRGGSGHGKGKPWPPYPSSPRHPARSLSDQDTITEVLFTDTNSDISDGVASADSDVVEEELPYGSHQSGSVVSDSIVEEEVDRWEDASGYSEAASGGAVSSAVSKRRGGDGEPSYGSDSFEAASHADTVGGSAWVGCSGAMAQGGLEAIEEELAERLAELPPDAISDGRRIPSDVDELVDLLPSSLIPSETDGGAASLQSSSADTLISSVVTDRSSSAAALQVQQRRLYVGAKGLAERYAAAGEAAAGVRSGATTDHTAYICDAPTSGVYSVPEDADVDTSVRQSTDVCPEGPLDSLSRTSGGVSDLDKAVPDGMANTRRSRRSSTTPSAPRDGGSGSSSSSSEDALAGLEADLSLTKERRRQALRSASDVPTFEQLYNPLVQRLREEGAPSSGDHTSSCHGSSRSPTPSRREGEPGHRVDVVGSGAVVSAHHERGAEDIAPHPTPRTEVGTQAEMHVVARHPAATLGASQIRVTYPVEDYVAQSAWKARQLHILQQLRSPIAADLGSAPESSVEASGNPRHDRQRRHQPPKDEAEAALDAAESAAREEWAQHWGIVEALLQTRFFASSRGDAIEPLQAPAHSGNVLPCFAPLNSAASSRDASQSNVPVSSASC</sequence>
<feature type="compositionally biased region" description="Polar residues" evidence="1">
    <location>
        <begin position="1091"/>
        <end position="1106"/>
    </location>
</feature>
<feature type="region of interest" description="Disordered" evidence="1">
    <location>
        <begin position="223"/>
        <end position="274"/>
    </location>
</feature>
<dbReference type="EMBL" id="JAFEUZ010000027">
    <property type="protein sequence ID" value="KAG5475400.1"/>
    <property type="molecule type" value="Genomic_DNA"/>
</dbReference>
<feature type="region of interest" description="Disordered" evidence="1">
    <location>
        <begin position="288"/>
        <end position="337"/>
    </location>
</feature>
<feature type="compositionally biased region" description="Low complexity" evidence="1">
    <location>
        <begin position="454"/>
        <end position="470"/>
    </location>
</feature>
<feature type="region of interest" description="Disordered" evidence="1">
    <location>
        <begin position="454"/>
        <end position="480"/>
    </location>
</feature>
<dbReference type="SMR" id="A0A836KLW8"/>
<feature type="compositionally biased region" description="Low complexity" evidence="1">
    <location>
        <begin position="294"/>
        <end position="303"/>
    </location>
</feature>
<dbReference type="Proteomes" id="UP000673552">
    <property type="component" value="Unassembled WGS sequence"/>
</dbReference>
<dbReference type="OrthoDB" id="266450at2759"/>
<feature type="compositionally biased region" description="Basic and acidic residues" evidence="1">
    <location>
        <begin position="685"/>
        <end position="696"/>
    </location>
</feature>
<keyword evidence="3" id="KW-1185">Reference proteome</keyword>
<feature type="region of interest" description="Disordered" evidence="1">
    <location>
        <begin position="75"/>
        <end position="138"/>
    </location>
</feature>
<feature type="compositionally biased region" description="Low complexity" evidence="1">
    <location>
        <begin position="371"/>
        <end position="383"/>
    </location>
</feature>
<dbReference type="GeneID" id="92513567"/>
<accession>A0A836KLW8</accession>
<feature type="region of interest" description="Disordered" evidence="1">
    <location>
        <begin position="552"/>
        <end position="588"/>
    </location>
</feature>
<protein>
    <submittedName>
        <fullName evidence="2">Uncharacterized protein</fullName>
    </submittedName>
</protein>
<evidence type="ECO:0000313" key="2">
    <source>
        <dbReference type="EMBL" id="KAG5475400.1"/>
    </source>
</evidence>
<feature type="region of interest" description="Disordered" evidence="1">
    <location>
        <begin position="401"/>
        <end position="428"/>
    </location>
</feature>
<feature type="region of interest" description="Disordered" evidence="1">
    <location>
        <begin position="1084"/>
        <end position="1117"/>
    </location>
</feature>
<name>A0A836KLW8_9TRYP</name>
<feature type="region of interest" description="Disordered" evidence="1">
    <location>
        <begin position="967"/>
        <end position="1044"/>
    </location>
</feature>
<feature type="region of interest" description="Disordered" evidence="1">
    <location>
        <begin position="358"/>
        <end position="383"/>
    </location>
</feature>
<dbReference type="RefSeq" id="XP_067177665.1">
    <property type="nucleotide sequence ID" value="XM_067321055.1"/>
</dbReference>
<gene>
    <name evidence="2" type="ORF">LSCM1_03513</name>
</gene>
<evidence type="ECO:0000256" key="1">
    <source>
        <dbReference type="SAM" id="MobiDB-lite"/>
    </source>
</evidence>
<feature type="region of interest" description="Disordered" evidence="1">
    <location>
        <begin position="1203"/>
        <end position="1241"/>
    </location>
</feature>
<feature type="compositionally biased region" description="Polar residues" evidence="1">
    <location>
        <begin position="358"/>
        <end position="370"/>
    </location>
</feature>
<reference evidence="3" key="1">
    <citation type="journal article" date="2021" name="Microbiol. Resour. Announc.">
        <title>LGAAP: Leishmaniinae Genome Assembly and Annotation Pipeline.</title>
        <authorList>
            <person name="Almutairi H."/>
            <person name="Urbaniak M.D."/>
            <person name="Bates M.D."/>
            <person name="Jariyapan N."/>
            <person name="Kwakye-Nuako G."/>
            <person name="Thomaz-Soccol V."/>
            <person name="Al-Salem W.S."/>
            <person name="Dillon R.J."/>
            <person name="Bates P.A."/>
            <person name="Gatherer D."/>
        </authorList>
    </citation>
    <scope>NUCLEOTIDE SEQUENCE [LARGE SCALE GENOMIC DNA]</scope>
</reference>
<feature type="compositionally biased region" description="Low complexity" evidence="1">
    <location>
        <begin position="254"/>
        <end position="264"/>
    </location>
</feature>
<feature type="compositionally biased region" description="Basic residues" evidence="1">
    <location>
        <begin position="697"/>
        <end position="707"/>
    </location>
</feature>
<feature type="region of interest" description="Disordered" evidence="1">
    <location>
        <begin position="784"/>
        <end position="817"/>
    </location>
</feature>
<feature type="compositionally biased region" description="Basic and acidic residues" evidence="1">
    <location>
        <begin position="577"/>
        <end position="588"/>
    </location>
</feature>
<reference evidence="3" key="2">
    <citation type="journal article" date="2021" name="Sci. Data">
        <title>Chromosome-scale genome sequencing, assembly and annotation of six genomes from subfamily Leishmaniinae.</title>
        <authorList>
            <person name="Almutairi H."/>
            <person name="Urbaniak M.D."/>
            <person name="Bates M.D."/>
            <person name="Jariyapan N."/>
            <person name="Kwakye-Nuako G."/>
            <person name="Thomaz Soccol V."/>
            <person name="Al-Salem W.S."/>
            <person name="Dillon R.J."/>
            <person name="Bates P.A."/>
            <person name="Gatherer D."/>
        </authorList>
    </citation>
    <scope>NUCLEOTIDE SEQUENCE [LARGE SCALE GENOMIC DNA]</scope>
</reference>
<proteinExistence type="predicted"/>